<dbReference type="Pfam" id="PF00295">
    <property type="entry name" value="Glyco_hydro_28"/>
    <property type="match status" value="1"/>
</dbReference>
<keyword evidence="3" id="KW-0134">Cell wall</keyword>
<evidence type="ECO:0000313" key="9">
    <source>
        <dbReference type="EMBL" id="CAI9786996.1"/>
    </source>
</evidence>
<keyword evidence="10" id="KW-1185">Reference proteome</keyword>
<dbReference type="GO" id="GO:0071555">
    <property type="term" value="P:cell wall organization"/>
    <property type="evidence" value="ECO:0007669"/>
    <property type="project" value="UniProtKB-KW"/>
</dbReference>
<dbReference type="Proteomes" id="UP000834106">
    <property type="component" value="Chromosome 23"/>
</dbReference>
<evidence type="ECO:0000256" key="5">
    <source>
        <dbReference type="ARBA" id="ARBA00022801"/>
    </source>
</evidence>
<dbReference type="GO" id="GO:0004650">
    <property type="term" value="F:polygalacturonase activity"/>
    <property type="evidence" value="ECO:0007669"/>
    <property type="project" value="InterPro"/>
</dbReference>
<dbReference type="InterPro" id="IPR012334">
    <property type="entry name" value="Pectin_lyas_fold"/>
</dbReference>
<dbReference type="GO" id="GO:0005975">
    <property type="term" value="P:carbohydrate metabolic process"/>
    <property type="evidence" value="ECO:0007669"/>
    <property type="project" value="InterPro"/>
</dbReference>
<dbReference type="PANTHER" id="PTHR31375">
    <property type="match status" value="1"/>
</dbReference>
<accession>A0AAD2AIP7</accession>
<evidence type="ECO:0000313" key="10">
    <source>
        <dbReference type="Proteomes" id="UP000834106"/>
    </source>
</evidence>
<evidence type="ECO:0000256" key="3">
    <source>
        <dbReference type="ARBA" id="ARBA00022512"/>
    </source>
</evidence>
<organism evidence="9 10">
    <name type="scientific">Fraxinus pennsylvanica</name>
    <dbReference type="NCBI Taxonomy" id="56036"/>
    <lineage>
        <taxon>Eukaryota</taxon>
        <taxon>Viridiplantae</taxon>
        <taxon>Streptophyta</taxon>
        <taxon>Embryophyta</taxon>
        <taxon>Tracheophyta</taxon>
        <taxon>Spermatophyta</taxon>
        <taxon>Magnoliopsida</taxon>
        <taxon>eudicotyledons</taxon>
        <taxon>Gunneridae</taxon>
        <taxon>Pentapetalae</taxon>
        <taxon>asterids</taxon>
        <taxon>lamiids</taxon>
        <taxon>Lamiales</taxon>
        <taxon>Oleaceae</taxon>
        <taxon>Oleeae</taxon>
        <taxon>Fraxinus</taxon>
    </lineage>
</organism>
<evidence type="ECO:0000256" key="7">
    <source>
        <dbReference type="ARBA" id="ARBA00023316"/>
    </source>
</evidence>
<keyword evidence="6 8" id="KW-0326">Glycosidase</keyword>
<comment type="subcellular location">
    <subcellularLocation>
        <location evidence="1">Secreted</location>
        <location evidence="1">Cell wall</location>
    </subcellularLocation>
</comment>
<keyword evidence="5 8" id="KW-0378">Hydrolase</keyword>
<name>A0AAD2AIP7_9LAMI</name>
<reference evidence="9" key="1">
    <citation type="submission" date="2023-05" db="EMBL/GenBank/DDBJ databases">
        <authorList>
            <person name="Huff M."/>
        </authorList>
    </citation>
    <scope>NUCLEOTIDE SEQUENCE</scope>
</reference>
<dbReference type="InterPro" id="IPR011050">
    <property type="entry name" value="Pectin_lyase_fold/virulence"/>
</dbReference>
<dbReference type="InterPro" id="IPR000743">
    <property type="entry name" value="Glyco_hydro_28"/>
</dbReference>
<evidence type="ECO:0000256" key="4">
    <source>
        <dbReference type="ARBA" id="ARBA00022525"/>
    </source>
</evidence>
<dbReference type="SUPFAM" id="SSF51126">
    <property type="entry name" value="Pectin lyase-like"/>
    <property type="match status" value="1"/>
</dbReference>
<proteinExistence type="inferred from homology"/>
<dbReference type="AlphaFoldDB" id="A0AAD2AIP7"/>
<dbReference type="Gene3D" id="2.160.20.10">
    <property type="entry name" value="Single-stranded right-handed beta-helix, Pectin lyase-like"/>
    <property type="match status" value="1"/>
</dbReference>
<protein>
    <submittedName>
        <fullName evidence="9">Uncharacterized protein</fullName>
    </submittedName>
</protein>
<evidence type="ECO:0000256" key="8">
    <source>
        <dbReference type="RuleBase" id="RU361169"/>
    </source>
</evidence>
<gene>
    <name evidence="9" type="ORF">FPE_LOCUS34426</name>
</gene>
<keyword evidence="7" id="KW-0961">Cell wall biogenesis/degradation</keyword>
<keyword evidence="4" id="KW-0964">Secreted</keyword>
<dbReference type="EMBL" id="OU503058">
    <property type="protein sequence ID" value="CAI9786996.1"/>
    <property type="molecule type" value="Genomic_DNA"/>
</dbReference>
<evidence type="ECO:0000256" key="1">
    <source>
        <dbReference type="ARBA" id="ARBA00004191"/>
    </source>
</evidence>
<evidence type="ECO:0000256" key="2">
    <source>
        <dbReference type="ARBA" id="ARBA00008834"/>
    </source>
</evidence>
<sequence length="183" mass="19452">MATWQAACNQGTSSVKITVPQGKTYLVKQIMFEGPCKSSSITFEGGSGFARDISFSDITLIAVDNPIIINQFYCNGRVCPPTKVSNFTQAFTVIFFSFGMGGENAALAVKVSDVTYTGIQGTTICKNASINFSCSDTVPCTNIILNNINIAAVAPNPPPHSLCMHAQVTAHLTVPPVNCQAHI</sequence>
<comment type="similarity">
    <text evidence="2 8">Belongs to the glycosyl hydrolase 28 family.</text>
</comment>
<evidence type="ECO:0000256" key="6">
    <source>
        <dbReference type="ARBA" id="ARBA00023295"/>
    </source>
</evidence>